<protein>
    <submittedName>
        <fullName evidence="1">Uncharacterized protein</fullName>
    </submittedName>
</protein>
<evidence type="ECO:0000313" key="2">
    <source>
        <dbReference type="Proteomes" id="UP000585474"/>
    </source>
</evidence>
<organism evidence="1 2">
    <name type="scientific">Actinidia rufa</name>
    <dbReference type="NCBI Taxonomy" id="165716"/>
    <lineage>
        <taxon>Eukaryota</taxon>
        <taxon>Viridiplantae</taxon>
        <taxon>Streptophyta</taxon>
        <taxon>Embryophyta</taxon>
        <taxon>Tracheophyta</taxon>
        <taxon>Spermatophyta</taxon>
        <taxon>Magnoliopsida</taxon>
        <taxon>eudicotyledons</taxon>
        <taxon>Gunneridae</taxon>
        <taxon>Pentapetalae</taxon>
        <taxon>asterids</taxon>
        <taxon>Ericales</taxon>
        <taxon>Actinidiaceae</taxon>
        <taxon>Actinidia</taxon>
    </lineage>
</organism>
<dbReference type="EMBL" id="BJWL01000014">
    <property type="protein sequence ID" value="GFZ00551.1"/>
    <property type="molecule type" value="Genomic_DNA"/>
</dbReference>
<dbReference type="AlphaFoldDB" id="A0A7J0FPI3"/>
<name>A0A7J0FPI3_9ERIC</name>
<gene>
    <name evidence="1" type="ORF">Acr_14g0001860</name>
</gene>
<dbReference type="Proteomes" id="UP000585474">
    <property type="component" value="Unassembled WGS sequence"/>
</dbReference>
<evidence type="ECO:0000313" key="1">
    <source>
        <dbReference type="EMBL" id="GFZ00551.1"/>
    </source>
</evidence>
<comment type="caution">
    <text evidence="1">The sequence shown here is derived from an EMBL/GenBank/DDBJ whole genome shotgun (WGS) entry which is preliminary data.</text>
</comment>
<sequence>MTRTVLDSQLGPPTPLLYWVGLGNDIHLVLDEFWVNPEYLLRGPLEDLNVAVIAHEILHDLGLGSPSNIFHNFSFFFQCTSFMVALVEFVARLDNQGIVMGVLDPFKICLGKGNASCLKSILALFIRRWLDRENLVHLSNDVDLLLDPILKIQVSNLNELIKKSLKGSAILGSVPFLLVKGALLPLIVL</sequence>
<reference evidence="1 2" key="1">
    <citation type="submission" date="2019-07" db="EMBL/GenBank/DDBJ databases">
        <title>De Novo Assembly of kiwifruit Actinidia rufa.</title>
        <authorList>
            <person name="Sugita-Konishi S."/>
            <person name="Sato K."/>
            <person name="Mori E."/>
            <person name="Abe Y."/>
            <person name="Kisaki G."/>
            <person name="Hamano K."/>
            <person name="Suezawa K."/>
            <person name="Otani M."/>
            <person name="Fukuda T."/>
            <person name="Manabe T."/>
            <person name="Gomi K."/>
            <person name="Tabuchi M."/>
            <person name="Akimitsu K."/>
            <person name="Kataoka I."/>
        </authorList>
    </citation>
    <scope>NUCLEOTIDE SEQUENCE [LARGE SCALE GENOMIC DNA]</scope>
    <source>
        <strain evidence="2">cv. Fuchu</strain>
    </source>
</reference>
<keyword evidence="2" id="KW-1185">Reference proteome</keyword>
<proteinExistence type="predicted"/>
<accession>A0A7J0FPI3</accession>